<feature type="compositionally biased region" description="Gly residues" evidence="1">
    <location>
        <begin position="1290"/>
        <end position="1304"/>
    </location>
</feature>
<feature type="compositionally biased region" description="Basic and acidic residues" evidence="1">
    <location>
        <begin position="409"/>
        <end position="419"/>
    </location>
</feature>
<dbReference type="STRING" id="3750.A0A498JB74"/>
<evidence type="ECO:0000313" key="3">
    <source>
        <dbReference type="Proteomes" id="UP000290289"/>
    </source>
</evidence>
<dbReference type="EMBL" id="RDQH01000333">
    <property type="protein sequence ID" value="RXH93059.1"/>
    <property type="molecule type" value="Genomic_DNA"/>
</dbReference>
<feature type="compositionally biased region" description="Polar residues" evidence="1">
    <location>
        <begin position="1204"/>
        <end position="1225"/>
    </location>
</feature>
<evidence type="ECO:0000313" key="2">
    <source>
        <dbReference type="EMBL" id="RXH93059.1"/>
    </source>
</evidence>
<accession>A0A498JB74</accession>
<feature type="compositionally biased region" description="Low complexity" evidence="1">
    <location>
        <begin position="1230"/>
        <end position="1240"/>
    </location>
</feature>
<dbReference type="PANTHER" id="PTHR33416">
    <property type="entry name" value="NUCLEAR PORE COMPLEX PROTEIN NUP1"/>
    <property type="match status" value="1"/>
</dbReference>
<dbReference type="GO" id="GO:0071763">
    <property type="term" value="P:nuclear membrane organization"/>
    <property type="evidence" value="ECO:0007669"/>
    <property type="project" value="TreeGrafter"/>
</dbReference>
<feature type="region of interest" description="Disordered" evidence="1">
    <location>
        <begin position="1"/>
        <end position="52"/>
    </location>
</feature>
<keyword evidence="3" id="KW-1185">Reference proteome</keyword>
<feature type="region of interest" description="Disordered" evidence="1">
    <location>
        <begin position="79"/>
        <end position="104"/>
    </location>
</feature>
<feature type="region of interest" description="Disordered" evidence="1">
    <location>
        <begin position="616"/>
        <end position="641"/>
    </location>
</feature>
<feature type="compositionally biased region" description="Basic residues" evidence="1">
    <location>
        <begin position="1311"/>
        <end position="1323"/>
    </location>
</feature>
<feature type="region of interest" description="Disordered" evidence="1">
    <location>
        <begin position="169"/>
        <end position="195"/>
    </location>
</feature>
<name>A0A498JB74_MALDO</name>
<proteinExistence type="predicted"/>
<feature type="compositionally biased region" description="Basic and acidic residues" evidence="1">
    <location>
        <begin position="899"/>
        <end position="914"/>
    </location>
</feature>
<feature type="compositionally biased region" description="Low complexity" evidence="1">
    <location>
        <begin position="1175"/>
        <end position="1187"/>
    </location>
</feature>
<dbReference type="GO" id="GO:0016973">
    <property type="term" value="P:poly(A)+ mRNA export from nucleus"/>
    <property type="evidence" value="ECO:0007669"/>
    <property type="project" value="TreeGrafter"/>
</dbReference>
<organism evidence="2 3">
    <name type="scientific">Malus domestica</name>
    <name type="common">Apple</name>
    <name type="synonym">Pyrus malus</name>
    <dbReference type="NCBI Taxonomy" id="3750"/>
    <lineage>
        <taxon>Eukaryota</taxon>
        <taxon>Viridiplantae</taxon>
        <taxon>Streptophyta</taxon>
        <taxon>Embryophyta</taxon>
        <taxon>Tracheophyta</taxon>
        <taxon>Spermatophyta</taxon>
        <taxon>Magnoliopsida</taxon>
        <taxon>eudicotyledons</taxon>
        <taxon>Gunneridae</taxon>
        <taxon>Pentapetalae</taxon>
        <taxon>rosids</taxon>
        <taxon>fabids</taxon>
        <taxon>Rosales</taxon>
        <taxon>Rosaceae</taxon>
        <taxon>Amygdaloideae</taxon>
        <taxon>Maleae</taxon>
        <taxon>Malus</taxon>
    </lineage>
</organism>
<feature type="compositionally biased region" description="Basic and acidic residues" evidence="1">
    <location>
        <begin position="94"/>
        <end position="104"/>
    </location>
</feature>
<evidence type="ECO:0008006" key="4">
    <source>
        <dbReference type="Google" id="ProtNLM"/>
    </source>
</evidence>
<feature type="region of interest" description="Disordered" evidence="1">
    <location>
        <begin position="326"/>
        <end position="355"/>
    </location>
</feature>
<reference evidence="2 3" key="1">
    <citation type="submission" date="2018-10" db="EMBL/GenBank/DDBJ databases">
        <title>A high-quality apple genome assembly.</title>
        <authorList>
            <person name="Hu J."/>
        </authorList>
    </citation>
    <scope>NUCLEOTIDE SEQUENCE [LARGE SCALE GENOMIC DNA]</scope>
    <source>
        <strain evidence="3">cv. HFTH1</strain>
        <tissue evidence="2">Young leaf</tissue>
    </source>
</reference>
<feature type="region of interest" description="Disordered" evidence="1">
    <location>
        <begin position="534"/>
        <end position="558"/>
    </location>
</feature>
<feature type="region of interest" description="Disordered" evidence="1">
    <location>
        <begin position="893"/>
        <end position="914"/>
    </location>
</feature>
<feature type="compositionally biased region" description="Polar residues" evidence="1">
    <location>
        <begin position="328"/>
        <end position="346"/>
    </location>
</feature>
<comment type="caution">
    <text evidence="2">The sequence shown here is derived from an EMBL/GenBank/DDBJ whole genome shotgun (WGS) entry which is preliminary data.</text>
</comment>
<protein>
    <recommendedName>
        <fullName evidence="4">Nuclear pore complex protein NUP1</fullName>
    </recommendedName>
</protein>
<sequence>MASPAREEKQKQAYEGLGAGGKFRKTPFRRTTQATPYDRPPTILRNPSAANDGWLSKLVDPAQRLISSGAHRLFSSVFRKRLPPPQSPSTGVNHEAKMKGKEEVTVDLPGVLKGTIGQCSGPSHPSTTGDGGELTELEQILEQKTFTRSEIDRLTELLHSRTVDMPMENQEKGSEVIPSKSVVSHDKKEEFPKTPLLDKNGIESRLASNPVVSASVLDEEVASPAELAKAYMGSRPSKVSPSLLNLRGQTHHEDSPILSSLPFPSKSPTMSLVPRNSGSGMAPLNGFVTPRSRGRSAIYSMARTPYSRVCTTSSLKGAGSKVDAYGGASSSQSVWEQSQPSGSKQGTSKRRFSVLDNDIGSVGPIRRIRQKPNLLSSRGLSSPTTSIHGARISSEAAQNLWKPLSLGEPKNKALPETRDNSGPSTSFSTVPSKSSEMASKILEQLDKLVSPKEKSSEPNLHTVKDKSPTKLSPSMLYGQARKSLEDVDSPKFLDNEHNNNKNFNNKFDVSADHVIPDAREFSSQKLDKVRENGPLRIGAPQDFTSQKQDKVRGNGPLRIDALSDSSMLINGADSTTEKKDILLNVKTTVSAASNSVHHPQKKRAFKMSAHEDFLDLDDDDDSNGVASDSRGKVEASSTKNTPVYSEVRTSAARSLASSSLTVLPSVVATQPSFTYDKVDLPKDSHPGLPTFNYGGNVTSVKVSDAATPLFKFGSKSVDKVALPQSTFTSSPAVGESVNATFSHSNAESSSSVHAVVSGATTSVVQPHRSGEAVNKSNSNAGDSFVIPKTTVSTAPSTTGIFSFGTPNSNINNGSSPLFTSSTPSVFSNVTSPNSSGSISLTANRDTVDISTTAFTTNSSNGSSLAQAPSFSTTPTVKFESSTASTVVTPVPVKSPMESFEGKNKESFGGKNTEDKGFGNISSTLFAGTSAAISSAANQFQGSLFGAGSGSAPIAQASSAATGIASVAQSSSTEPGSSTSPLSHGFAGNTAFSFGGSIFGPTSTAKLPSSGTDTALGSSTSSLEANSISSGTAPNVFASSWQPAKSSVFATAFNSTSSSTGFSYVSSSAAPATNSAPIVSGGSSTAATTSTNSVPFVFGGSSTATATTNSAPFVFGGSSSATATTNSAPFVFGGSSSATATSISAPITFAASTVSSTNNNSGLMFQSSNGASSTSMFSFTSAAPTSAPSQPPFGNSNPVFPFGSPGNNDQMSMEDSMAEDTNQASMPTVPGFGQQFQFGQQPVSNSQPASVFGYTPTAPGASPFQFGGQQNLTNPQNPNPFQASGSLGANQGLGGGSFSVGSSGGDGDKSQRRIVKVKHTRRKK</sequence>
<dbReference type="GO" id="GO:0005635">
    <property type="term" value="C:nuclear envelope"/>
    <property type="evidence" value="ECO:0007669"/>
    <property type="project" value="TreeGrafter"/>
</dbReference>
<feature type="compositionally biased region" description="Basic and acidic residues" evidence="1">
    <location>
        <begin position="448"/>
        <end position="468"/>
    </location>
</feature>
<feature type="region of interest" description="Disordered" evidence="1">
    <location>
        <begin position="448"/>
        <end position="473"/>
    </location>
</feature>
<feature type="region of interest" description="Disordered" evidence="1">
    <location>
        <begin position="404"/>
        <end position="436"/>
    </location>
</feature>
<feature type="compositionally biased region" description="Basic and acidic residues" evidence="1">
    <location>
        <begin position="1"/>
        <end position="12"/>
    </location>
</feature>
<dbReference type="PANTHER" id="PTHR33416:SF20">
    <property type="entry name" value="NUCLEAR PORE COMPLEX PROTEIN NUP1"/>
    <property type="match status" value="1"/>
</dbReference>
<feature type="region of interest" description="Disordered" evidence="1">
    <location>
        <begin position="1175"/>
        <end position="1323"/>
    </location>
</feature>
<gene>
    <name evidence="2" type="ORF">DVH24_013635</name>
</gene>
<feature type="compositionally biased region" description="Basic and acidic residues" evidence="1">
    <location>
        <begin position="183"/>
        <end position="192"/>
    </location>
</feature>
<feature type="compositionally biased region" description="Low complexity" evidence="1">
    <location>
        <begin position="423"/>
        <end position="435"/>
    </location>
</feature>
<dbReference type="Proteomes" id="UP000290289">
    <property type="component" value="Chromosome 7"/>
</dbReference>
<feature type="compositionally biased region" description="Low complexity" evidence="1">
    <location>
        <begin position="1268"/>
        <end position="1289"/>
    </location>
</feature>
<evidence type="ECO:0000256" key="1">
    <source>
        <dbReference type="SAM" id="MobiDB-lite"/>
    </source>
</evidence>